<dbReference type="EMBL" id="JMPJ01000041">
    <property type="protein sequence ID" value="KFC82478.1"/>
    <property type="molecule type" value="Genomic_DNA"/>
</dbReference>
<organism evidence="7 8">
    <name type="scientific">Ewingella americana (strain ATCC 33852 / DSM 4580 / CCUG 14506 / JCM 5911 / LMG 7869 / NCTC 12157 / CDC 1468-78)</name>
    <dbReference type="NCBI Taxonomy" id="910964"/>
    <lineage>
        <taxon>Bacteria</taxon>
        <taxon>Pseudomonadati</taxon>
        <taxon>Pseudomonadota</taxon>
        <taxon>Gammaproteobacteria</taxon>
        <taxon>Enterobacterales</taxon>
        <taxon>Yersiniaceae</taxon>
        <taxon>Ewingella</taxon>
    </lineage>
</organism>
<dbReference type="SUPFAM" id="SSF101116">
    <property type="entry name" value="Flagellar export chaperone FliS"/>
    <property type="match status" value="1"/>
</dbReference>
<dbReference type="eggNOG" id="COG1516">
    <property type="taxonomic scope" value="Bacteria"/>
</dbReference>
<dbReference type="Proteomes" id="UP000028640">
    <property type="component" value="Unassembled WGS sequence"/>
</dbReference>
<keyword evidence="7" id="KW-0282">Flagellum</keyword>
<dbReference type="GO" id="GO:0005829">
    <property type="term" value="C:cytosol"/>
    <property type="evidence" value="ECO:0007669"/>
    <property type="project" value="UniProtKB-SubCell"/>
</dbReference>
<dbReference type="CDD" id="cd16098">
    <property type="entry name" value="FliS"/>
    <property type="match status" value="1"/>
</dbReference>
<comment type="similarity">
    <text evidence="2 6">Belongs to the FliS family.</text>
</comment>
<name>A0A085GFI3_EWIA3</name>
<dbReference type="PIRSF" id="PIRSF039090">
    <property type="entry name" value="Flis"/>
    <property type="match status" value="1"/>
</dbReference>
<reference evidence="7 8" key="1">
    <citation type="submission" date="2014-05" db="EMBL/GenBank/DDBJ databases">
        <title>ATOL: Assembling a taxonomically balanced genome-scale reconstruction of the evolutionary history of the Enterobacteriaceae.</title>
        <authorList>
            <person name="Plunkett G.III."/>
            <person name="Neeno-Eckwall E.C."/>
            <person name="Glasner J.D."/>
            <person name="Perna N.T."/>
        </authorList>
    </citation>
    <scope>NUCLEOTIDE SEQUENCE [LARGE SCALE GENOMIC DNA]</scope>
    <source>
        <strain evidence="7 8">ATCC 33852</strain>
    </source>
</reference>
<dbReference type="NCBIfam" id="TIGR00208">
    <property type="entry name" value="fliS"/>
    <property type="match status" value="1"/>
</dbReference>
<dbReference type="RefSeq" id="WP_034790131.1">
    <property type="nucleotide sequence ID" value="NZ_JMPJ01000041.1"/>
</dbReference>
<evidence type="ECO:0000313" key="7">
    <source>
        <dbReference type="EMBL" id="KFC82478.1"/>
    </source>
</evidence>
<evidence type="ECO:0000256" key="2">
    <source>
        <dbReference type="ARBA" id="ARBA00008787"/>
    </source>
</evidence>
<evidence type="ECO:0000256" key="4">
    <source>
        <dbReference type="ARBA" id="ARBA00022795"/>
    </source>
</evidence>
<evidence type="ECO:0000256" key="3">
    <source>
        <dbReference type="ARBA" id="ARBA00022490"/>
    </source>
</evidence>
<evidence type="ECO:0000313" key="8">
    <source>
        <dbReference type="Proteomes" id="UP000028640"/>
    </source>
</evidence>
<dbReference type="OrthoDB" id="9792010at2"/>
<dbReference type="Pfam" id="PF02561">
    <property type="entry name" value="FliS"/>
    <property type="match status" value="1"/>
</dbReference>
<evidence type="ECO:0000256" key="6">
    <source>
        <dbReference type="PIRNR" id="PIRNR039090"/>
    </source>
</evidence>
<dbReference type="PANTHER" id="PTHR34773:SF1">
    <property type="entry name" value="FLAGELLAR SECRETION CHAPERONE FLIS"/>
    <property type="match status" value="1"/>
</dbReference>
<dbReference type="GO" id="GO:0071973">
    <property type="term" value="P:bacterial-type flagellum-dependent cell motility"/>
    <property type="evidence" value="ECO:0007669"/>
    <property type="project" value="TreeGrafter"/>
</dbReference>
<evidence type="ECO:0000256" key="1">
    <source>
        <dbReference type="ARBA" id="ARBA00004514"/>
    </source>
</evidence>
<keyword evidence="7" id="KW-0969">Cilium</keyword>
<comment type="subcellular location">
    <subcellularLocation>
        <location evidence="1 6">Cytoplasm</location>
        <location evidence="1 6">Cytosol</location>
    </subcellularLocation>
</comment>
<keyword evidence="4 6" id="KW-1005">Bacterial flagellum biogenesis</keyword>
<keyword evidence="7" id="KW-0966">Cell projection</keyword>
<dbReference type="InterPro" id="IPR036584">
    <property type="entry name" value="FliS_sf"/>
</dbReference>
<keyword evidence="5" id="KW-0143">Chaperone</keyword>
<dbReference type="Gene3D" id="1.20.120.340">
    <property type="entry name" value="Flagellar protein FliS"/>
    <property type="match status" value="1"/>
</dbReference>
<sequence length="145" mass="15644">MYKNSGAKAYAQVGLESAVMSASPHQLVVMLFDGARSALIRAGILIQQGDIPGKGNALSKAINIIDNGLIAGLSREKGDPELVDNLEALYSYMVRRLIHANLHNDQQAITEVMALLENIADAWRQIGPNYHPSQDQYNGSTSVPG</sequence>
<evidence type="ECO:0000256" key="5">
    <source>
        <dbReference type="ARBA" id="ARBA00023186"/>
    </source>
</evidence>
<dbReference type="PANTHER" id="PTHR34773">
    <property type="entry name" value="FLAGELLAR SECRETION CHAPERONE FLIS"/>
    <property type="match status" value="1"/>
</dbReference>
<dbReference type="GeneID" id="78379851"/>
<dbReference type="STRING" id="910964.GEAM_1505"/>
<keyword evidence="8" id="KW-1185">Reference proteome</keyword>
<accession>A0A085GFI3</accession>
<dbReference type="AlphaFoldDB" id="A0A085GFI3"/>
<comment type="caution">
    <text evidence="7">The sequence shown here is derived from an EMBL/GenBank/DDBJ whole genome shotgun (WGS) entry which is preliminary data.</text>
</comment>
<dbReference type="InterPro" id="IPR003713">
    <property type="entry name" value="FliS"/>
</dbReference>
<dbReference type="GO" id="GO:0044780">
    <property type="term" value="P:bacterial-type flagellum assembly"/>
    <property type="evidence" value="ECO:0007669"/>
    <property type="project" value="InterPro"/>
</dbReference>
<keyword evidence="3 6" id="KW-0963">Cytoplasm</keyword>
<protein>
    <recommendedName>
        <fullName evidence="6">Flagellar secretion chaperone FliS</fullName>
    </recommendedName>
</protein>
<gene>
    <name evidence="7" type="primary">fliS</name>
    <name evidence="7" type="ORF">GEAM_1505</name>
</gene>
<proteinExistence type="inferred from homology"/>